<name>A0A5E4AN17_MARMO</name>
<evidence type="ECO:0000313" key="2">
    <source>
        <dbReference type="EMBL" id="VTJ58797.1"/>
    </source>
</evidence>
<dbReference type="AlphaFoldDB" id="A0A5E4AN17"/>
<organism evidence="2 3">
    <name type="scientific">Marmota monax</name>
    <name type="common">Woodchuck</name>
    <dbReference type="NCBI Taxonomy" id="9995"/>
    <lineage>
        <taxon>Eukaryota</taxon>
        <taxon>Metazoa</taxon>
        <taxon>Chordata</taxon>
        <taxon>Craniata</taxon>
        <taxon>Vertebrata</taxon>
        <taxon>Euteleostomi</taxon>
        <taxon>Mammalia</taxon>
        <taxon>Eutheria</taxon>
        <taxon>Euarchontoglires</taxon>
        <taxon>Glires</taxon>
        <taxon>Rodentia</taxon>
        <taxon>Sciuromorpha</taxon>
        <taxon>Sciuridae</taxon>
        <taxon>Xerinae</taxon>
        <taxon>Marmotini</taxon>
        <taxon>Marmota</taxon>
    </lineage>
</organism>
<gene>
    <name evidence="1" type="ORF">GHT09_000270</name>
    <name evidence="2" type="ORF">MONAX_5E011026</name>
</gene>
<protein>
    <submittedName>
        <fullName evidence="2">Uncharacterized protein</fullName>
    </submittedName>
</protein>
<reference evidence="2 3" key="1">
    <citation type="submission" date="2019-04" db="EMBL/GenBank/DDBJ databases">
        <authorList>
            <person name="Alioto T."/>
            <person name="Alioto T."/>
        </authorList>
    </citation>
    <scope>NUCLEOTIDE SEQUENCE [LARGE SCALE GENOMIC DNA]</scope>
</reference>
<keyword evidence="3" id="KW-1185">Reference proteome</keyword>
<reference evidence="1" key="2">
    <citation type="submission" date="2020-08" db="EMBL/GenBank/DDBJ databases">
        <authorList>
            <person name="Shumante A."/>
            <person name="Zimin A.V."/>
            <person name="Puiu D."/>
            <person name="Salzberg S.L."/>
        </authorList>
    </citation>
    <scope>NUCLEOTIDE SEQUENCE</scope>
    <source>
        <strain evidence="1">WC2-LM</strain>
        <tissue evidence="1">Liver</tissue>
    </source>
</reference>
<evidence type="ECO:0000313" key="1">
    <source>
        <dbReference type="EMBL" id="KAF7487341.1"/>
    </source>
</evidence>
<dbReference type="Proteomes" id="UP000335636">
    <property type="component" value="Unassembled WGS sequence"/>
</dbReference>
<dbReference type="EMBL" id="CABDUW010000109">
    <property type="protein sequence ID" value="VTJ58797.1"/>
    <property type="molecule type" value="Genomic_DNA"/>
</dbReference>
<dbReference type="EMBL" id="WJEC01000009">
    <property type="protein sequence ID" value="KAF7487341.1"/>
    <property type="molecule type" value="Genomic_DNA"/>
</dbReference>
<accession>A0A5E4AN17</accession>
<sequence>MASPSLGLAPSFLSEETQLRVKGGSRRTGHREAFHWNLMNLRSVCSHRVLTHPGGGTHVPVLSASGDIWDVPKGKGEQANGVQVQWMSVWTARRSRWSG</sequence>
<dbReference type="Proteomes" id="UP000662637">
    <property type="component" value="Unassembled WGS sequence"/>
</dbReference>
<evidence type="ECO:0000313" key="3">
    <source>
        <dbReference type="Proteomes" id="UP000335636"/>
    </source>
</evidence>
<proteinExistence type="predicted"/>